<comment type="caution">
    <text evidence="1">The sequence shown here is derived from an EMBL/GenBank/DDBJ whole genome shotgun (WGS) entry which is preliminary data.</text>
</comment>
<keyword evidence="2" id="KW-1185">Reference proteome</keyword>
<dbReference type="Proteomes" id="UP001419268">
    <property type="component" value="Unassembled WGS sequence"/>
</dbReference>
<proteinExistence type="predicted"/>
<gene>
    <name evidence="1" type="ORF">Scep_019235</name>
</gene>
<organism evidence="1 2">
    <name type="scientific">Stephania cephalantha</name>
    <dbReference type="NCBI Taxonomy" id="152367"/>
    <lineage>
        <taxon>Eukaryota</taxon>
        <taxon>Viridiplantae</taxon>
        <taxon>Streptophyta</taxon>
        <taxon>Embryophyta</taxon>
        <taxon>Tracheophyta</taxon>
        <taxon>Spermatophyta</taxon>
        <taxon>Magnoliopsida</taxon>
        <taxon>Ranunculales</taxon>
        <taxon>Menispermaceae</taxon>
        <taxon>Menispermoideae</taxon>
        <taxon>Cissampelideae</taxon>
        <taxon>Stephania</taxon>
    </lineage>
</organism>
<name>A0AAP0NPN1_9MAGN</name>
<evidence type="ECO:0000313" key="2">
    <source>
        <dbReference type="Proteomes" id="UP001419268"/>
    </source>
</evidence>
<evidence type="ECO:0000313" key="1">
    <source>
        <dbReference type="EMBL" id="KAK9111716.1"/>
    </source>
</evidence>
<sequence length="226" mass="26173">MYACNPAMDSSYPYNYGQFKDSCYYNVNGGVMSYNGYKFSNMHSFVQQDDVSVICGDYSHSALEFSYYPQYENYHYSSYASPQPNFFGLMSNPQIPQHEGNQQFQQSTSLEDMMKQLIDNQQYETTEGLDVLQIEPEIVIALDEEENEMKIDVIPNRPEKSQIKSEKDQPLVLVKPPAIPCIFVKPYKGVEVKERSQIFYTTDTFVLDDHDATYYFVLESRISSQI</sequence>
<accession>A0AAP0NPN1</accession>
<reference evidence="1 2" key="1">
    <citation type="submission" date="2024-01" db="EMBL/GenBank/DDBJ databases">
        <title>Genome assemblies of Stephania.</title>
        <authorList>
            <person name="Yang L."/>
        </authorList>
    </citation>
    <scope>NUCLEOTIDE SEQUENCE [LARGE SCALE GENOMIC DNA]</scope>
    <source>
        <strain evidence="1">JXDWG</strain>
        <tissue evidence="1">Leaf</tissue>
    </source>
</reference>
<dbReference type="AlphaFoldDB" id="A0AAP0NPN1"/>
<protein>
    <submittedName>
        <fullName evidence="1">Uncharacterized protein</fullName>
    </submittedName>
</protein>
<dbReference type="EMBL" id="JBBNAG010000008">
    <property type="protein sequence ID" value="KAK9111716.1"/>
    <property type="molecule type" value="Genomic_DNA"/>
</dbReference>